<dbReference type="Proteomes" id="UP000323597">
    <property type="component" value="Chromosome D10"/>
</dbReference>
<proteinExistence type="predicted"/>
<protein>
    <submittedName>
        <fullName evidence="1">Uncharacterized protein</fullName>
    </submittedName>
</protein>
<reference evidence="1 2" key="1">
    <citation type="submission" date="2019-07" db="EMBL/GenBank/DDBJ databases">
        <title>WGS assembly of Gossypium mustelinum.</title>
        <authorList>
            <person name="Chen Z.J."/>
            <person name="Sreedasyam A."/>
            <person name="Ando A."/>
            <person name="Song Q."/>
            <person name="De L."/>
            <person name="Hulse-Kemp A."/>
            <person name="Ding M."/>
            <person name="Ye W."/>
            <person name="Kirkbride R."/>
            <person name="Jenkins J."/>
            <person name="Plott C."/>
            <person name="Lovell J."/>
            <person name="Lin Y.-M."/>
            <person name="Vaughn R."/>
            <person name="Liu B."/>
            <person name="Li W."/>
            <person name="Simpson S."/>
            <person name="Scheffler B."/>
            <person name="Saski C."/>
            <person name="Grover C."/>
            <person name="Hu G."/>
            <person name="Conover J."/>
            <person name="Carlson J."/>
            <person name="Shu S."/>
            <person name="Boston L."/>
            <person name="Williams M."/>
            <person name="Peterson D."/>
            <person name="Mcgee K."/>
            <person name="Jones D."/>
            <person name="Wendel J."/>
            <person name="Stelly D."/>
            <person name="Grimwood J."/>
            <person name="Schmutz J."/>
        </authorList>
    </citation>
    <scope>NUCLEOTIDE SEQUENCE [LARGE SCALE GENOMIC DNA]</scope>
    <source>
        <strain evidence="1">1408120.09</strain>
    </source>
</reference>
<evidence type="ECO:0000313" key="1">
    <source>
        <dbReference type="EMBL" id="TYI59887.1"/>
    </source>
</evidence>
<dbReference type="EMBL" id="CM017658">
    <property type="protein sequence ID" value="TYI59887.1"/>
    <property type="molecule type" value="Genomic_DNA"/>
</dbReference>
<accession>A0A5D2T3X1</accession>
<name>A0A5D2T3X1_GOSMU</name>
<sequence>MILSCPLDKLYWEMILPRLNIRGTTQATAVSEDEDNFETSMINKSSLYDEENVTSIPFNQTPLNIKYPSPEE</sequence>
<keyword evidence="2" id="KW-1185">Reference proteome</keyword>
<evidence type="ECO:0000313" key="2">
    <source>
        <dbReference type="Proteomes" id="UP000323597"/>
    </source>
</evidence>
<gene>
    <name evidence="1" type="ORF">E1A91_D10G067200v1</name>
</gene>
<organism evidence="1 2">
    <name type="scientific">Gossypium mustelinum</name>
    <name type="common">Cotton</name>
    <name type="synonym">Gossypium caicoense</name>
    <dbReference type="NCBI Taxonomy" id="34275"/>
    <lineage>
        <taxon>Eukaryota</taxon>
        <taxon>Viridiplantae</taxon>
        <taxon>Streptophyta</taxon>
        <taxon>Embryophyta</taxon>
        <taxon>Tracheophyta</taxon>
        <taxon>Spermatophyta</taxon>
        <taxon>Magnoliopsida</taxon>
        <taxon>eudicotyledons</taxon>
        <taxon>Gunneridae</taxon>
        <taxon>Pentapetalae</taxon>
        <taxon>rosids</taxon>
        <taxon>malvids</taxon>
        <taxon>Malvales</taxon>
        <taxon>Malvaceae</taxon>
        <taxon>Malvoideae</taxon>
        <taxon>Gossypium</taxon>
    </lineage>
</organism>
<dbReference type="AlphaFoldDB" id="A0A5D2T3X1"/>